<dbReference type="AlphaFoldDB" id="A0A0G1HFQ6"/>
<dbReference type="STRING" id="1618404.UW35_C0021G0001"/>
<accession>A0A0G1HFQ6</accession>
<evidence type="ECO:0000313" key="1">
    <source>
        <dbReference type="EMBL" id="KKT46136.1"/>
    </source>
</evidence>
<reference evidence="1 2" key="1">
    <citation type="journal article" date="2015" name="Nature">
        <title>rRNA introns, odd ribosomes, and small enigmatic genomes across a large radiation of phyla.</title>
        <authorList>
            <person name="Brown C.T."/>
            <person name="Hug L.A."/>
            <person name="Thomas B.C."/>
            <person name="Sharon I."/>
            <person name="Castelle C.J."/>
            <person name="Singh A."/>
            <person name="Wilkins M.J."/>
            <person name="Williams K.H."/>
            <person name="Banfield J.F."/>
        </authorList>
    </citation>
    <scope>NUCLEOTIDE SEQUENCE [LARGE SCALE GENOMIC DNA]</scope>
</reference>
<dbReference type="EMBL" id="LCHZ01000021">
    <property type="protein sequence ID" value="KKT46136.1"/>
    <property type="molecule type" value="Genomic_DNA"/>
</dbReference>
<organism evidence="1 2">
    <name type="scientific">Candidatus Collierbacteria bacterium GW2011_GWF2_44_15</name>
    <dbReference type="NCBI Taxonomy" id="1618404"/>
    <lineage>
        <taxon>Bacteria</taxon>
        <taxon>Candidatus Collieribacteriota</taxon>
    </lineage>
</organism>
<proteinExistence type="predicted"/>
<comment type="caution">
    <text evidence="1">The sequence shown here is derived from an EMBL/GenBank/DDBJ whole genome shotgun (WGS) entry which is preliminary data.</text>
</comment>
<gene>
    <name evidence="1" type="ORF">UW35_C0021G0001</name>
</gene>
<sequence>METLSVETAEKEKEKVAHYLDREDIHQVVKENWPDLIPKLSEVTYPQESSHPDELEKWEVQKRLDRIALLNEHNGLESLQMLLYEECFGVRSFFGETEPFRDSLAPSPGGMVSHGHPMNVVDGASLEMLPEYDLHGSTAQEVIMSIEDRSKKEKLATLMAQTLYPTGFNSNYLNGGRNRVTRMALLNPDSQPKEETNTWALRLLKLVKTQSLNENVEDGELREILNINPGVEISLATYWTLLWKKMSSLFISDGGFRQPEDPAVKDAIGTLLKVRLNPAAGVFFSYFSPSGYLNDIDEGSNL</sequence>
<dbReference type="Proteomes" id="UP000033861">
    <property type="component" value="Unassembled WGS sequence"/>
</dbReference>
<evidence type="ECO:0000313" key="2">
    <source>
        <dbReference type="Proteomes" id="UP000033861"/>
    </source>
</evidence>
<protein>
    <submittedName>
        <fullName evidence="1">Uncharacterized protein</fullName>
    </submittedName>
</protein>
<name>A0A0G1HFQ6_9BACT</name>